<dbReference type="RefSeq" id="WP_189435509.1">
    <property type="nucleotide sequence ID" value="NZ_BMXE01000001.1"/>
</dbReference>
<feature type="transmembrane region" description="Helical" evidence="1">
    <location>
        <begin position="95"/>
        <end position="113"/>
    </location>
</feature>
<organism evidence="2 3">
    <name type="scientific">Pseudovibrio japonicus</name>
    <dbReference type="NCBI Taxonomy" id="366534"/>
    <lineage>
        <taxon>Bacteria</taxon>
        <taxon>Pseudomonadati</taxon>
        <taxon>Pseudomonadota</taxon>
        <taxon>Alphaproteobacteria</taxon>
        <taxon>Hyphomicrobiales</taxon>
        <taxon>Stappiaceae</taxon>
        <taxon>Pseudovibrio</taxon>
    </lineage>
</organism>
<dbReference type="Pfam" id="PF05656">
    <property type="entry name" value="DUF805"/>
    <property type="match status" value="1"/>
</dbReference>
<dbReference type="InterPro" id="IPR008523">
    <property type="entry name" value="DUF805"/>
</dbReference>
<evidence type="ECO:0000256" key="1">
    <source>
        <dbReference type="SAM" id="Phobius"/>
    </source>
</evidence>
<dbReference type="GO" id="GO:0004177">
    <property type="term" value="F:aminopeptidase activity"/>
    <property type="evidence" value="ECO:0007669"/>
    <property type="project" value="UniProtKB-KW"/>
</dbReference>
<dbReference type="Proteomes" id="UP000637980">
    <property type="component" value="Unassembled WGS sequence"/>
</dbReference>
<name>A0ABQ3E6Q4_9HYPH</name>
<gene>
    <name evidence="2" type="ORF">GCM10007094_08860</name>
</gene>
<keyword evidence="2" id="KW-0645">Protease</keyword>
<reference evidence="3" key="1">
    <citation type="journal article" date="2019" name="Int. J. Syst. Evol. Microbiol.">
        <title>The Global Catalogue of Microorganisms (GCM) 10K type strain sequencing project: providing services to taxonomists for standard genome sequencing and annotation.</title>
        <authorList>
            <consortium name="The Broad Institute Genomics Platform"/>
            <consortium name="The Broad Institute Genome Sequencing Center for Infectious Disease"/>
            <person name="Wu L."/>
            <person name="Ma J."/>
        </authorList>
    </citation>
    <scope>NUCLEOTIDE SEQUENCE [LARGE SCALE GENOMIC DNA]</scope>
    <source>
        <strain evidence="3">KCTC 12861</strain>
    </source>
</reference>
<sequence>MVTFHDAITTCFRKYAKFYGRAPRSEYWWWALFSILMSALATSIDIFLFELIFGAIPLYGQQIPSPLATAVAIVLLLPGLAVSVRRLHDVNYSGYWLFLWLVPVIGWLFLLYLHLRPSEETVLAEYQ</sequence>
<comment type="caution">
    <text evidence="2">The sequence shown here is derived from an EMBL/GenBank/DDBJ whole genome shotgun (WGS) entry which is preliminary data.</text>
</comment>
<proteinExistence type="predicted"/>
<keyword evidence="1" id="KW-1133">Transmembrane helix</keyword>
<evidence type="ECO:0000313" key="3">
    <source>
        <dbReference type="Proteomes" id="UP000637980"/>
    </source>
</evidence>
<keyword evidence="2" id="KW-0031">Aminopeptidase</keyword>
<keyword evidence="3" id="KW-1185">Reference proteome</keyword>
<dbReference type="PANTHER" id="PTHR34980">
    <property type="entry name" value="INNER MEMBRANE PROTEIN-RELATED-RELATED"/>
    <property type="match status" value="1"/>
</dbReference>
<keyword evidence="1" id="KW-0812">Transmembrane</keyword>
<accession>A0ABQ3E6Q4</accession>
<feature type="transmembrane region" description="Helical" evidence="1">
    <location>
        <begin position="27"/>
        <end position="53"/>
    </location>
</feature>
<keyword evidence="2" id="KW-0378">Hydrolase</keyword>
<dbReference type="EMBL" id="BMXE01000001">
    <property type="protein sequence ID" value="GHB22862.1"/>
    <property type="molecule type" value="Genomic_DNA"/>
</dbReference>
<evidence type="ECO:0000313" key="2">
    <source>
        <dbReference type="EMBL" id="GHB22862.1"/>
    </source>
</evidence>
<protein>
    <submittedName>
        <fullName evidence="2">Aminopeptidase</fullName>
    </submittedName>
</protein>
<dbReference type="PANTHER" id="PTHR34980:SF2">
    <property type="entry name" value="INNER MEMBRANE PROTEIN YHAH-RELATED"/>
    <property type="match status" value="1"/>
</dbReference>
<keyword evidence="1" id="KW-0472">Membrane</keyword>
<feature type="transmembrane region" description="Helical" evidence="1">
    <location>
        <begin position="65"/>
        <end position="83"/>
    </location>
</feature>